<protein>
    <submittedName>
        <fullName evidence="1">Uncharacterized protein</fullName>
    </submittedName>
</protein>
<accession>A0ACC2HUN0</accession>
<sequence>MRRDETSFPSYTLNILGLRVYIVNSLEVLQRVDRLAVLVCSVSQAGISKIYGNNLLAHDGYLYSHQRASTQTGTPGASLNSLSRSASAEFAPAFDRTESRGRTTVDIYDFVRQATFDATTDAMYGPNNPFRAEENPKDWASFEAGLPLFFVGLFPNILARRACKTRERLVTTFVDYFGKNKHLRGGSLFVELTQKVNDNAGFTLEDKARIEIG</sequence>
<gene>
    <name evidence="1" type="ORF">ONZ43_g6944</name>
</gene>
<dbReference type="EMBL" id="JAPESX010002723">
    <property type="protein sequence ID" value="KAJ8106782.1"/>
    <property type="molecule type" value="Genomic_DNA"/>
</dbReference>
<comment type="caution">
    <text evidence="1">The sequence shown here is derived from an EMBL/GenBank/DDBJ whole genome shotgun (WGS) entry which is preliminary data.</text>
</comment>
<proteinExistence type="predicted"/>
<evidence type="ECO:0000313" key="2">
    <source>
        <dbReference type="Proteomes" id="UP001153334"/>
    </source>
</evidence>
<keyword evidence="2" id="KW-1185">Reference proteome</keyword>
<reference evidence="1" key="1">
    <citation type="submission" date="2022-11" db="EMBL/GenBank/DDBJ databases">
        <title>Genome Sequence of Nemania bipapillata.</title>
        <authorList>
            <person name="Buettner E."/>
        </authorList>
    </citation>
    <scope>NUCLEOTIDE SEQUENCE</scope>
    <source>
        <strain evidence="1">CP14</strain>
    </source>
</reference>
<evidence type="ECO:0000313" key="1">
    <source>
        <dbReference type="EMBL" id="KAJ8106782.1"/>
    </source>
</evidence>
<dbReference type="Proteomes" id="UP001153334">
    <property type="component" value="Unassembled WGS sequence"/>
</dbReference>
<name>A0ACC2HUN0_9PEZI</name>
<organism evidence="1 2">
    <name type="scientific">Nemania bipapillata</name>
    <dbReference type="NCBI Taxonomy" id="110536"/>
    <lineage>
        <taxon>Eukaryota</taxon>
        <taxon>Fungi</taxon>
        <taxon>Dikarya</taxon>
        <taxon>Ascomycota</taxon>
        <taxon>Pezizomycotina</taxon>
        <taxon>Sordariomycetes</taxon>
        <taxon>Xylariomycetidae</taxon>
        <taxon>Xylariales</taxon>
        <taxon>Xylariaceae</taxon>
        <taxon>Nemania</taxon>
    </lineage>
</organism>